<proteinExistence type="predicted"/>
<dbReference type="Proteomes" id="UP000271705">
    <property type="component" value="Unassembled WGS sequence"/>
</dbReference>
<comment type="caution">
    <text evidence="3">The sequence shown here is derived from an EMBL/GenBank/DDBJ whole genome shotgun (WGS) entry which is preliminary data.</text>
</comment>
<dbReference type="EMBL" id="RXLZ01000066">
    <property type="protein sequence ID" value="RTQ86347.1"/>
    <property type="molecule type" value="Genomic_DNA"/>
</dbReference>
<evidence type="ECO:0000313" key="3">
    <source>
        <dbReference type="EMBL" id="RTQ86347.1"/>
    </source>
</evidence>
<keyword evidence="2" id="KW-0732">Signal</keyword>
<sequence length="71" mass="7494">MRNPLMLLPLAVALAAGCSQEAAAPAAAPTAEKAPAGPLTPLHLPPQPPRGDPLARRHGTETRKRRHTYTL</sequence>
<feature type="non-terminal residue" evidence="3">
    <location>
        <position position="71"/>
    </location>
</feature>
<accession>A0A431UBN4</accession>
<evidence type="ECO:0000256" key="2">
    <source>
        <dbReference type="SAM" id="SignalP"/>
    </source>
</evidence>
<feature type="compositionally biased region" description="Low complexity" evidence="1">
    <location>
        <begin position="19"/>
        <end position="42"/>
    </location>
</feature>
<evidence type="ECO:0000313" key="4">
    <source>
        <dbReference type="Proteomes" id="UP000271705"/>
    </source>
</evidence>
<feature type="region of interest" description="Disordered" evidence="1">
    <location>
        <begin position="19"/>
        <end position="71"/>
    </location>
</feature>
<dbReference type="AlphaFoldDB" id="A0A431UBN4"/>
<organism evidence="3 4">
    <name type="scientific">Stenotrophomonas maltophilia</name>
    <name type="common">Pseudomonas maltophilia</name>
    <name type="synonym">Xanthomonas maltophilia</name>
    <dbReference type="NCBI Taxonomy" id="40324"/>
    <lineage>
        <taxon>Bacteria</taxon>
        <taxon>Pseudomonadati</taxon>
        <taxon>Pseudomonadota</taxon>
        <taxon>Gammaproteobacteria</taxon>
        <taxon>Lysobacterales</taxon>
        <taxon>Lysobacteraceae</taxon>
        <taxon>Stenotrophomonas</taxon>
        <taxon>Stenotrophomonas maltophilia group</taxon>
    </lineage>
</organism>
<evidence type="ECO:0000256" key="1">
    <source>
        <dbReference type="SAM" id="MobiDB-lite"/>
    </source>
</evidence>
<feature type="chain" id="PRO_5019258168" evidence="2">
    <location>
        <begin position="25"/>
        <end position="71"/>
    </location>
</feature>
<dbReference type="PROSITE" id="PS51257">
    <property type="entry name" value="PROKAR_LIPOPROTEIN"/>
    <property type="match status" value="1"/>
</dbReference>
<protein>
    <submittedName>
        <fullName evidence="3">Uncharacterized protein</fullName>
    </submittedName>
</protein>
<gene>
    <name evidence="3" type="ORF">EKL94_18275</name>
</gene>
<feature type="compositionally biased region" description="Basic and acidic residues" evidence="1">
    <location>
        <begin position="53"/>
        <end position="62"/>
    </location>
</feature>
<reference evidence="3 4" key="1">
    <citation type="submission" date="2018-12" db="EMBL/GenBank/DDBJ databases">
        <authorList>
            <person name="Kartti S."/>
            <person name="Manni A."/>
            <person name="Chemao El Fihri M.W."/>
            <person name="Laamarti M."/>
            <person name="Temsamani L."/>
            <person name="El Jamali J.E."/>
            <person name="Ouadghiri M."/>
            <person name="Ibrahimi A."/>
            <person name="Filati-Maltouf A."/>
        </authorList>
    </citation>
    <scope>NUCLEOTIDE SEQUENCE [LARGE SCALE GENOMIC DNA]</scope>
    <source>
        <strain evidence="3 4">MDMC339</strain>
    </source>
</reference>
<feature type="signal peptide" evidence="2">
    <location>
        <begin position="1"/>
        <end position="24"/>
    </location>
</feature>
<name>A0A431UBN4_STEMA</name>